<dbReference type="Proteomes" id="UP000002729">
    <property type="component" value="Unassembled WGS sequence"/>
</dbReference>
<gene>
    <name evidence="12" type="ORF">AURANDRAFT_59089</name>
</gene>
<reference evidence="12 13" key="1">
    <citation type="journal article" date="2011" name="Proc. Natl. Acad. Sci. U.S.A.">
        <title>Niche of harmful alga Aureococcus anophagefferens revealed through ecogenomics.</title>
        <authorList>
            <person name="Gobler C.J."/>
            <person name="Berry D.L."/>
            <person name="Dyhrman S.T."/>
            <person name="Wilhelm S.W."/>
            <person name="Salamov A."/>
            <person name="Lobanov A.V."/>
            <person name="Zhang Y."/>
            <person name="Collier J.L."/>
            <person name="Wurch L.L."/>
            <person name="Kustka A.B."/>
            <person name="Dill B.D."/>
            <person name="Shah M."/>
            <person name="VerBerkmoes N.C."/>
            <person name="Kuo A."/>
            <person name="Terry A."/>
            <person name="Pangilinan J."/>
            <person name="Lindquist E.A."/>
            <person name="Lucas S."/>
            <person name="Paulsen I.T."/>
            <person name="Hattenrath-Lehmann T.K."/>
            <person name="Talmage S.C."/>
            <person name="Walker E.A."/>
            <person name="Koch F."/>
            <person name="Burson A.M."/>
            <person name="Marcoval M.A."/>
            <person name="Tang Y.Z."/>
            <person name="Lecleir G.R."/>
            <person name="Coyne K.J."/>
            <person name="Berg G.M."/>
            <person name="Bertrand E.M."/>
            <person name="Saito M.A."/>
            <person name="Gladyshev V.N."/>
            <person name="Grigoriev I.V."/>
        </authorList>
    </citation>
    <scope>NUCLEOTIDE SEQUENCE [LARGE SCALE GENOMIC DNA]</scope>
    <source>
        <strain evidence="13">CCMP 1984</strain>
    </source>
</reference>
<accession>F0YBF1</accession>
<dbReference type="SUPFAM" id="SSF54928">
    <property type="entry name" value="RNA-binding domain, RBD"/>
    <property type="match status" value="1"/>
</dbReference>
<feature type="region of interest" description="Disordered" evidence="9">
    <location>
        <begin position="220"/>
        <end position="241"/>
    </location>
</feature>
<sequence>MALMFQLSVGDVVVDLFGDDAAKSVCANLVRLCEAKYYHGCLFYNVQPNCLAQAGDPTASGRGGCAFGAHVAGAGDAAAPRDRFVAWGPSRGQPRRPHDRAGLLCAAAMGSAGGASGEDKFYGSQFFFTLRGDDLEHLDAGGHVPVGEVAEGMDVLQKLGALYLDGNGRPWEDVRVLHTHVLEDPFEHSFPPPPDYRPPPSPTREIPEREVLTARVAYGAASREPEDGLTPGERAARDAEKKAKSQAEVLEMIGDLPHADVEVPKTELFIAKLNKVTEDADLEIIFSRFGKIESCDIVRDWKTGDSLNFAFIAFEEEKACVEAYKKMNNVLIDDSRIRVDFSQSVAKIWSRYTMQYKGGAAKKLRDRHKAANAPAEDPGHYGPGDFGRSQLDARDARRAAPPRDRRDGRSSEPPRRDDRTHGRDARGRDAPSRDRRDDRTYDRSRWSRSRSRDRSRR</sequence>
<dbReference type="SUPFAM" id="SSF50891">
    <property type="entry name" value="Cyclophilin-like"/>
    <property type="match status" value="1"/>
</dbReference>
<keyword evidence="4 8" id="KW-0697">Rotamase</keyword>
<evidence type="ECO:0000256" key="4">
    <source>
        <dbReference type="ARBA" id="ARBA00023110"/>
    </source>
</evidence>
<evidence type="ECO:0000259" key="10">
    <source>
        <dbReference type="PROSITE" id="PS50072"/>
    </source>
</evidence>
<dbReference type="InterPro" id="IPR035979">
    <property type="entry name" value="RBD_domain_sf"/>
</dbReference>
<dbReference type="InterPro" id="IPR000504">
    <property type="entry name" value="RRM_dom"/>
</dbReference>
<dbReference type="PROSITE" id="PS50102">
    <property type="entry name" value="RRM"/>
    <property type="match status" value="1"/>
</dbReference>
<dbReference type="GO" id="GO:0003755">
    <property type="term" value="F:peptidyl-prolyl cis-trans isomerase activity"/>
    <property type="evidence" value="ECO:0007669"/>
    <property type="project" value="UniProtKB-UniRule"/>
</dbReference>
<keyword evidence="6 8" id="KW-0539">Nucleus</keyword>
<name>F0YBF1_AURAN</name>
<dbReference type="GeneID" id="20222728"/>
<dbReference type="SMART" id="SM00360">
    <property type="entry name" value="RRM"/>
    <property type="match status" value="1"/>
</dbReference>
<protein>
    <recommendedName>
        <fullName evidence="8">Peptidyl-prolyl cis-trans isomerase</fullName>
        <shortName evidence="8">PPIase</shortName>
        <ecNumber evidence="8">5.2.1.8</ecNumber>
    </recommendedName>
</protein>
<evidence type="ECO:0000256" key="9">
    <source>
        <dbReference type="SAM" id="MobiDB-lite"/>
    </source>
</evidence>
<comment type="function">
    <text evidence="8">PPIases accelerate the folding of proteins. It catalyzes the cis-trans isomerization of proline imidic peptide bonds in oligopeptides.</text>
</comment>
<dbReference type="GO" id="GO:0005634">
    <property type="term" value="C:nucleus"/>
    <property type="evidence" value="ECO:0007669"/>
    <property type="project" value="UniProtKB-SubCell"/>
</dbReference>
<comment type="similarity">
    <text evidence="8">Belongs to the cyclophilin-type PPIase family. PPIL4 subfamily.</text>
</comment>
<dbReference type="EMBL" id="GL833130">
    <property type="protein sequence ID" value="EGB07705.1"/>
    <property type="molecule type" value="Genomic_DNA"/>
</dbReference>
<dbReference type="Pfam" id="PF00160">
    <property type="entry name" value="Pro_isomerase"/>
    <property type="match status" value="1"/>
</dbReference>
<feature type="domain" description="PPIase cyclophilin-type" evidence="10">
    <location>
        <begin position="9"/>
        <end position="181"/>
    </location>
</feature>
<dbReference type="InterPro" id="IPR029000">
    <property type="entry name" value="Cyclophilin-like_dom_sf"/>
</dbReference>
<keyword evidence="13" id="KW-1185">Reference proteome</keyword>
<feature type="region of interest" description="Disordered" evidence="9">
    <location>
        <begin position="186"/>
        <end position="205"/>
    </location>
</feature>
<keyword evidence="3 7" id="KW-0694">RNA-binding</keyword>
<dbReference type="Pfam" id="PF00076">
    <property type="entry name" value="RRM_1"/>
    <property type="match status" value="1"/>
</dbReference>
<dbReference type="OrthoDB" id="2083at2759"/>
<evidence type="ECO:0000256" key="5">
    <source>
        <dbReference type="ARBA" id="ARBA00023235"/>
    </source>
</evidence>
<comment type="catalytic activity">
    <reaction evidence="1 8">
        <text>[protein]-peptidylproline (omega=180) = [protein]-peptidylproline (omega=0)</text>
        <dbReference type="Rhea" id="RHEA:16237"/>
        <dbReference type="Rhea" id="RHEA-COMP:10747"/>
        <dbReference type="Rhea" id="RHEA-COMP:10748"/>
        <dbReference type="ChEBI" id="CHEBI:83833"/>
        <dbReference type="ChEBI" id="CHEBI:83834"/>
        <dbReference type="EC" id="5.2.1.8"/>
    </reaction>
</comment>
<feature type="compositionally biased region" description="Pro residues" evidence="9">
    <location>
        <begin position="190"/>
        <end position="202"/>
    </location>
</feature>
<evidence type="ECO:0000256" key="3">
    <source>
        <dbReference type="ARBA" id="ARBA00022884"/>
    </source>
</evidence>
<feature type="compositionally biased region" description="Basic residues" evidence="9">
    <location>
        <begin position="446"/>
        <end position="457"/>
    </location>
</feature>
<dbReference type="PANTHER" id="PTHR45843:SF1">
    <property type="entry name" value="PEPTIDYL-PROLYL CIS-TRANS ISOMERASE-LIKE 4"/>
    <property type="match status" value="1"/>
</dbReference>
<dbReference type="eggNOG" id="KOG0415">
    <property type="taxonomic scope" value="Eukaryota"/>
</dbReference>
<dbReference type="KEGG" id="aaf:AURANDRAFT_59089"/>
<dbReference type="InterPro" id="IPR002130">
    <property type="entry name" value="Cyclophilin-type_PPIase_dom"/>
</dbReference>
<comment type="subcellular location">
    <subcellularLocation>
        <location evidence="2 8">Nucleus</location>
    </subcellularLocation>
</comment>
<dbReference type="GO" id="GO:0003723">
    <property type="term" value="F:RNA binding"/>
    <property type="evidence" value="ECO:0007669"/>
    <property type="project" value="UniProtKB-UniRule"/>
</dbReference>
<evidence type="ECO:0000256" key="6">
    <source>
        <dbReference type="ARBA" id="ARBA00023242"/>
    </source>
</evidence>
<feature type="compositionally biased region" description="Basic and acidic residues" evidence="9">
    <location>
        <begin position="391"/>
        <end position="445"/>
    </location>
</feature>
<dbReference type="EC" id="5.2.1.8" evidence="8"/>
<evidence type="ECO:0000259" key="11">
    <source>
        <dbReference type="PROSITE" id="PS50102"/>
    </source>
</evidence>
<dbReference type="RefSeq" id="XP_009037694.1">
    <property type="nucleotide sequence ID" value="XM_009039446.1"/>
</dbReference>
<evidence type="ECO:0000256" key="7">
    <source>
        <dbReference type="PROSITE-ProRule" id="PRU00176"/>
    </source>
</evidence>
<evidence type="ECO:0000256" key="2">
    <source>
        <dbReference type="ARBA" id="ARBA00004123"/>
    </source>
</evidence>
<dbReference type="Gene3D" id="3.30.70.330">
    <property type="match status" value="1"/>
</dbReference>
<evidence type="ECO:0000313" key="13">
    <source>
        <dbReference type="Proteomes" id="UP000002729"/>
    </source>
</evidence>
<dbReference type="Gene3D" id="2.40.100.10">
    <property type="entry name" value="Cyclophilin-like"/>
    <property type="match status" value="1"/>
</dbReference>
<dbReference type="PANTHER" id="PTHR45843">
    <property type="entry name" value="PEPTIDYL-PROLYL CIS-TRANS ISOMERASE-LIKE 4"/>
    <property type="match status" value="1"/>
</dbReference>
<dbReference type="AlphaFoldDB" id="F0YBF1"/>
<evidence type="ECO:0000256" key="8">
    <source>
        <dbReference type="RuleBase" id="RU365081"/>
    </source>
</evidence>
<dbReference type="InterPro" id="IPR035542">
    <property type="entry name" value="CRIP"/>
</dbReference>
<feature type="domain" description="RRM" evidence="11">
    <location>
        <begin position="266"/>
        <end position="344"/>
    </location>
</feature>
<feature type="region of interest" description="Disordered" evidence="9">
    <location>
        <begin position="363"/>
        <end position="457"/>
    </location>
</feature>
<evidence type="ECO:0000313" key="12">
    <source>
        <dbReference type="EMBL" id="EGB07705.1"/>
    </source>
</evidence>
<organism evidence="13">
    <name type="scientific">Aureococcus anophagefferens</name>
    <name type="common">Harmful bloom alga</name>
    <dbReference type="NCBI Taxonomy" id="44056"/>
    <lineage>
        <taxon>Eukaryota</taxon>
        <taxon>Sar</taxon>
        <taxon>Stramenopiles</taxon>
        <taxon>Ochrophyta</taxon>
        <taxon>Pelagophyceae</taxon>
        <taxon>Pelagomonadales</taxon>
        <taxon>Pelagomonadaceae</taxon>
        <taxon>Aureococcus</taxon>
    </lineage>
</organism>
<dbReference type="InParanoid" id="F0YBF1"/>
<proteinExistence type="inferred from homology"/>
<keyword evidence="5 8" id="KW-0413">Isomerase</keyword>
<dbReference type="PROSITE" id="PS50072">
    <property type="entry name" value="CSA_PPIASE_2"/>
    <property type="match status" value="1"/>
</dbReference>
<evidence type="ECO:0000256" key="1">
    <source>
        <dbReference type="ARBA" id="ARBA00000971"/>
    </source>
</evidence>
<dbReference type="InterPro" id="IPR012677">
    <property type="entry name" value="Nucleotide-bd_a/b_plait_sf"/>
</dbReference>
<dbReference type="OMA" id="APKCCEN"/>
<dbReference type="CDD" id="cd12235">
    <property type="entry name" value="RRM_PPIL4"/>
    <property type="match status" value="1"/>
</dbReference>